<organism evidence="2 3">
    <name type="scientific">Roseomonas genomospecies 6</name>
    <dbReference type="NCBI Taxonomy" id="214106"/>
    <lineage>
        <taxon>Bacteria</taxon>
        <taxon>Pseudomonadati</taxon>
        <taxon>Pseudomonadota</taxon>
        <taxon>Alphaproteobacteria</taxon>
        <taxon>Acetobacterales</taxon>
        <taxon>Roseomonadaceae</taxon>
        <taxon>Roseomonas</taxon>
    </lineage>
</organism>
<name>A0A9W7NGC0_9PROT</name>
<keyword evidence="3" id="KW-1185">Reference proteome</keyword>
<accession>A0A9W7NGC0</accession>
<sequence>MGPVVVRVVASSVRGPSHARDGLPCQDAWLAVADARASLAVVCDGMGSRTRSREGSRAATLATRDAWRLWRRSPVGSVEDLIRLVEAAWRLRLGRVPADEAATTCLLYAEDGHGRAAQAQLGDGLIARRSPDGAVAVHPTRSEGFGLTLALGTPHTLVDWSFTLVEPLAVGEVLLLATDGVSEDIEPGRLGDLAAWVVDDFGPLQRPGRALAHELRNWPVPHHQDDKTLLVMWKP</sequence>
<feature type="domain" description="PPM-type phosphatase" evidence="1">
    <location>
        <begin position="14"/>
        <end position="215"/>
    </location>
</feature>
<dbReference type="Gene3D" id="3.60.40.10">
    <property type="entry name" value="PPM-type phosphatase domain"/>
    <property type="match status" value="1"/>
</dbReference>
<proteinExistence type="predicted"/>
<evidence type="ECO:0000259" key="1">
    <source>
        <dbReference type="Pfam" id="PF13672"/>
    </source>
</evidence>
<dbReference type="EMBL" id="QOKW01000028">
    <property type="protein sequence ID" value="KAA0676983.1"/>
    <property type="molecule type" value="Genomic_DNA"/>
</dbReference>
<reference evidence="2 3" key="1">
    <citation type="submission" date="2018-07" db="EMBL/GenBank/DDBJ databases">
        <title>Genome sequence of Azospirillum sp. ATCC 49961.</title>
        <authorList>
            <person name="Sant'Anna F.H."/>
            <person name="Baldani J.I."/>
            <person name="Zilli J.E."/>
            <person name="Reis V.M."/>
            <person name="Hartmann A."/>
            <person name="Cruz L."/>
            <person name="de Souza E.M."/>
            <person name="de Oliveira Pedrosa F."/>
            <person name="Passaglia L.M.P."/>
        </authorList>
    </citation>
    <scope>NUCLEOTIDE SEQUENCE [LARGE SCALE GENOMIC DNA]</scope>
    <source>
        <strain evidence="2 3">ATCC 49961</strain>
    </source>
</reference>
<dbReference type="InterPro" id="IPR036457">
    <property type="entry name" value="PPM-type-like_dom_sf"/>
</dbReference>
<evidence type="ECO:0000313" key="2">
    <source>
        <dbReference type="EMBL" id="KAA0676983.1"/>
    </source>
</evidence>
<dbReference type="SUPFAM" id="SSF81606">
    <property type="entry name" value="PP2C-like"/>
    <property type="match status" value="1"/>
</dbReference>
<evidence type="ECO:0000313" key="3">
    <source>
        <dbReference type="Proteomes" id="UP000480854"/>
    </source>
</evidence>
<gene>
    <name evidence="2" type="ORF">DS843_25240</name>
</gene>
<protein>
    <recommendedName>
        <fullName evidence="1">PPM-type phosphatase domain-containing protein</fullName>
    </recommendedName>
</protein>
<dbReference type="OrthoDB" id="9816099at2"/>
<comment type="caution">
    <text evidence="2">The sequence shown here is derived from an EMBL/GenBank/DDBJ whole genome shotgun (WGS) entry which is preliminary data.</text>
</comment>
<dbReference type="AlphaFoldDB" id="A0A9W7NGC0"/>
<dbReference type="Pfam" id="PF13672">
    <property type="entry name" value="PP2C_2"/>
    <property type="match status" value="1"/>
</dbReference>
<dbReference type="InterPro" id="IPR001932">
    <property type="entry name" value="PPM-type_phosphatase-like_dom"/>
</dbReference>
<dbReference type="Proteomes" id="UP000480854">
    <property type="component" value="Unassembled WGS sequence"/>
</dbReference>